<keyword evidence="3" id="KW-1185">Reference proteome</keyword>
<dbReference type="EMBL" id="UZAH01044207">
    <property type="protein sequence ID" value="VDP64093.1"/>
    <property type="molecule type" value="Genomic_DNA"/>
</dbReference>
<gene>
    <name evidence="2" type="ORF">HPBE_LOCUS27444</name>
</gene>
<organism evidence="3 4">
    <name type="scientific">Heligmosomoides polygyrus</name>
    <name type="common">Parasitic roundworm</name>
    <dbReference type="NCBI Taxonomy" id="6339"/>
    <lineage>
        <taxon>Eukaryota</taxon>
        <taxon>Metazoa</taxon>
        <taxon>Ecdysozoa</taxon>
        <taxon>Nematoda</taxon>
        <taxon>Chromadorea</taxon>
        <taxon>Rhabditida</taxon>
        <taxon>Rhabditina</taxon>
        <taxon>Rhabditomorpha</taxon>
        <taxon>Strongyloidea</taxon>
        <taxon>Heligmosomidae</taxon>
        <taxon>Heligmosomoides</taxon>
    </lineage>
</organism>
<dbReference type="OrthoDB" id="5875705at2759"/>
<name>A0A183GXM5_HELPZ</name>
<accession>A0A183GXM5</accession>
<proteinExistence type="predicted"/>
<sequence length="186" mass="20974">MVNIFDLSMTVCSTGGKKTCNVQHSLIPSRHMHASDFRRMKQRYTSFNSGQDPLCPHSGSCTFEKCAAVNSSSLIPELEKGNRFPGNTACVESCGGPGCDCFYLSSGCLFYRIYLELLTTKIFKIFHCSRWTEEAKMEVTHYDAINRKSSTLVTYLSSNIPATWKTFSFTSHRLRSLPFLCSILNF</sequence>
<reference evidence="4" key="2">
    <citation type="submission" date="2019-09" db="UniProtKB">
        <authorList>
            <consortium name="WormBaseParasite"/>
        </authorList>
    </citation>
    <scope>IDENTIFICATION</scope>
</reference>
<evidence type="ECO:0000313" key="4">
    <source>
        <dbReference type="WBParaSite" id="HPBE_0002744501-mRNA-1"/>
    </source>
</evidence>
<dbReference type="WBParaSite" id="HPBE_0002744501-mRNA-1">
    <property type="protein sequence ID" value="HPBE_0002744501-mRNA-1"/>
    <property type="gene ID" value="HPBE_0002744501"/>
</dbReference>
<dbReference type="Proteomes" id="UP000050761">
    <property type="component" value="Unassembled WGS sequence"/>
</dbReference>
<reference evidence="2 3" key="1">
    <citation type="submission" date="2018-11" db="EMBL/GenBank/DDBJ databases">
        <authorList>
            <consortium name="Pathogen Informatics"/>
        </authorList>
    </citation>
    <scope>NUCLEOTIDE SEQUENCE [LARGE SCALE GENOMIC DNA]</scope>
</reference>
<accession>A0A3P8J2A4</accession>
<dbReference type="InterPro" id="IPR009878">
    <property type="entry name" value="Phlebovirus_G2_fusion"/>
</dbReference>
<protein>
    <submittedName>
        <fullName evidence="4">Phlebovirus_G2 domain-containing protein</fullName>
    </submittedName>
</protein>
<evidence type="ECO:0000313" key="2">
    <source>
        <dbReference type="EMBL" id="VDP64093.1"/>
    </source>
</evidence>
<dbReference type="AlphaFoldDB" id="A0A183GXM5"/>
<evidence type="ECO:0000259" key="1">
    <source>
        <dbReference type="Pfam" id="PF07245"/>
    </source>
</evidence>
<evidence type="ECO:0000313" key="3">
    <source>
        <dbReference type="Proteomes" id="UP000050761"/>
    </source>
</evidence>
<dbReference type="Pfam" id="PF07245">
    <property type="entry name" value="Phlebovirus_G2"/>
    <property type="match status" value="1"/>
</dbReference>
<feature type="domain" description="Phlebovirus glycoprotein G2 fusion" evidence="1">
    <location>
        <begin position="47"/>
        <end position="174"/>
    </location>
</feature>